<accession>A0ABS3LLR4</accession>
<evidence type="ECO:0000313" key="3">
    <source>
        <dbReference type="Proteomes" id="UP000664399"/>
    </source>
</evidence>
<dbReference type="EMBL" id="JAFVMG010000006">
    <property type="protein sequence ID" value="MBO1328306.1"/>
    <property type="molecule type" value="Genomic_DNA"/>
</dbReference>
<dbReference type="SUPFAM" id="SSF52833">
    <property type="entry name" value="Thioredoxin-like"/>
    <property type="match status" value="1"/>
</dbReference>
<proteinExistence type="inferred from homology"/>
<dbReference type="CDD" id="cd02968">
    <property type="entry name" value="SCO"/>
    <property type="match status" value="1"/>
</dbReference>
<dbReference type="InterPro" id="IPR003782">
    <property type="entry name" value="SCO1/SenC"/>
</dbReference>
<evidence type="ECO:0000313" key="2">
    <source>
        <dbReference type="EMBL" id="MBO1328306.1"/>
    </source>
</evidence>
<comment type="similarity">
    <text evidence="1">Belongs to the SCO1/2 family.</text>
</comment>
<reference evidence="2 3" key="1">
    <citation type="submission" date="2021-03" db="EMBL/GenBank/DDBJ databases">
        <title>The complete genome sequence of Acetobacter suratthaniensis TBRC 1719.</title>
        <authorList>
            <person name="Charoenyingcharoen P."/>
            <person name="Yukphan P."/>
        </authorList>
    </citation>
    <scope>NUCLEOTIDE SEQUENCE [LARGE SCALE GENOMIC DNA]</scope>
    <source>
        <strain evidence="2 3">TBRC 1719</strain>
    </source>
</reference>
<dbReference type="Proteomes" id="UP000664399">
    <property type="component" value="Unassembled WGS sequence"/>
</dbReference>
<gene>
    <name evidence="2" type="ORF">J2D75_07430</name>
</gene>
<comment type="caution">
    <text evidence="2">The sequence shown here is derived from an EMBL/GenBank/DDBJ whole genome shotgun (WGS) entry which is preliminary data.</text>
</comment>
<name>A0ABS3LLR4_9PROT</name>
<dbReference type="PANTHER" id="PTHR12151">
    <property type="entry name" value="ELECTRON TRANSPORT PROTIN SCO1/SENC FAMILY MEMBER"/>
    <property type="match status" value="1"/>
</dbReference>
<sequence length="211" mass="23684">MKSFPHKRKKSAPIREGIRRDRKTLAVLALVTVFLLAGAAGFRMLLSKPTQSIGGAYMLFDTQGHKVTQDDFQGHYTALYFGYTHCIDVCPLTLDTISTALERLGPEGRKVVPIFISVDPQRDTPAVMRTYLARFSPRIIGLSGSAEQLKPVLETFHVTTHRRDRQDSDYLIDHTSILYVMDGRNHLAGMIPIDDSAEQMAVDLARVLRKN</sequence>
<dbReference type="PANTHER" id="PTHR12151:SF25">
    <property type="entry name" value="LINALOOL DEHYDRATASE_ISOMERASE DOMAIN-CONTAINING PROTEIN"/>
    <property type="match status" value="1"/>
</dbReference>
<dbReference type="RefSeq" id="WP_207854142.1">
    <property type="nucleotide sequence ID" value="NZ_JAFVMG010000006.1"/>
</dbReference>
<organism evidence="2 3">
    <name type="scientific">Acetobacter suratthaniensis</name>
    <dbReference type="NCBI Taxonomy" id="1502841"/>
    <lineage>
        <taxon>Bacteria</taxon>
        <taxon>Pseudomonadati</taxon>
        <taxon>Pseudomonadota</taxon>
        <taxon>Alphaproteobacteria</taxon>
        <taxon>Acetobacterales</taxon>
        <taxon>Acetobacteraceae</taxon>
        <taxon>Acetobacter</taxon>
    </lineage>
</organism>
<evidence type="ECO:0000256" key="1">
    <source>
        <dbReference type="ARBA" id="ARBA00010996"/>
    </source>
</evidence>
<dbReference type="Pfam" id="PF02630">
    <property type="entry name" value="SCO1-SenC"/>
    <property type="match status" value="1"/>
</dbReference>
<dbReference type="Gene3D" id="3.40.30.10">
    <property type="entry name" value="Glutaredoxin"/>
    <property type="match status" value="1"/>
</dbReference>
<protein>
    <submittedName>
        <fullName evidence="2">SCO family protein</fullName>
    </submittedName>
</protein>
<keyword evidence="3" id="KW-1185">Reference proteome</keyword>
<dbReference type="InterPro" id="IPR036249">
    <property type="entry name" value="Thioredoxin-like_sf"/>
</dbReference>